<evidence type="ECO:0000313" key="2">
    <source>
        <dbReference type="Proteomes" id="UP000275394"/>
    </source>
</evidence>
<evidence type="ECO:0000313" key="1">
    <source>
        <dbReference type="EMBL" id="ROS05085.1"/>
    </source>
</evidence>
<dbReference type="PROSITE" id="PS51257">
    <property type="entry name" value="PROKAR_LIPOPROTEIN"/>
    <property type="match status" value="1"/>
</dbReference>
<reference evidence="1 2" key="1">
    <citation type="submission" date="2018-11" db="EMBL/GenBank/DDBJ databases">
        <title>Genomic Encyclopedia of Type Strains, Phase IV (KMG-IV): sequencing the most valuable type-strain genomes for metagenomic binning, comparative biology and taxonomic classification.</title>
        <authorList>
            <person name="Goeker M."/>
        </authorList>
    </citation>
    <scope>NUCLEOTIDE SEQUENCE [LARGE SCALE GENOMIC DNA]</scope>
    <source>
        <strain evidence="1 2">DSM 100316</strain>
    </source>
</reference>
<accession>A0A3N2E0J2</accession>
<protein>
    <submittedName>
        <fullName evidence="1">Uncharacterized protein</fullName>
    </submittedName>
</protein>
<dbReference type="AlphaFoldDB" id="A0A3N2E0J2"/>
<comment type="caution">
    <text evidence="1">The sequence shown here is derived from an EMBL/GenBank/DDBJ whole genome shotgun (WGS) entry which is preliminary data.</text>
</comment>
<organism evidence="1 2">
    <name type="scientific">Sinobacterium caligoides</name>
    <dbReference type="NCBI Taxonomy" id="933926"/>
    <lineage>
        <taxon>Bacteria</taxon>
        <taxon>Pseudomonadati</taxon>
        <taxon>Pseudomonadota</taxon>
        <taxon>Gammaproteobacteria</taxon>
        <taxon>Cellvibrionales</taxon>
        <taxon>Spongiibacteraceae</taxon>
        <taxon>Sinobacterium</taxon>
    </lineage>
</organism>
<name>A0A3N2E0J2_9GAMM</name>
<dbReference type="EMBL" id="RKHR01000003">
    <property type="protein sequence ID" value="ROS05085.1"/>
    <property type="molecule type" value="Genomic_DNA"/>
</dbReference>
<dbReference type="Proteomes" id="UP000275394">
    <property type="component" value="Unassembled WGS sequence"/>
</dbReference>
<gene>
    <name evidence="1" type="ORF">EDC56_0609</name>
</gene>
<keyword evidence="2" id="KW-1185">Reference proteome</keyword>
<sequence>MKMIRMIKNIGVIALVLLVSGCISAPLQRYAKTGDVLTIPFASMKKDTNGEYINHDDLTVTITPNGSTAPLPVKVRMTKRIFDEPASINNLLGMLGTTVASHDGEWVAIVELKDPETDKPLVLAPGPATISIASEKLTPFDNDNTYRLDPAALPIEILEGTASKLPEFVRAHLEVLGFDDASMIVQPSALAGEERFGGMQLQFSYTPAGGAAQTNDNPLLLTKYVPDPNSQLTISYNMVDNSYHVKAIMLNRYGFITGLDDSTAEQLGVSVLASDIENLSLAMTYLTGIDVDSEVIIDTAESYYFDLDGNRIEGVTPVFVQGRTVSNR</sequence>
<proteinExistence type="predicted"/>